<proteinExistence type="predicted"/>
<dbReference type="Proteomes" id="UP001189225">
    <property type="component" value="Unassembled WGS sequence"/>
</dbReference>
<dbReference type="AlphaFoldDB" id="A0AB72XCH2"/>
<dbReference type="InterPro" id="IPR018891">
    <property type="entry name" value="AIPR_C"/>
</dbReference>
<gene>
    <name evidence="2" type="ORF">R16034_04932</name>
</gene>
<accession>A0AB72XCH2</accession>
<dbReference type="EMBL" id="CATWHI010000013">
    <property type="protein sequence ID" value="CAJ0744904.1"/>
    <property type="molecule type" value="Genomic_DNA"/>
</dbReference>
<dbReference type="Pfam" id="PF10592">
    <property type="entry name" value="AIPR"/>
    <property type="match status" value="1"/>
</dbReference>
<name>A0AB72XCH2_9RALS</name>
<reference evidence="2 3" key="1">
    <citation type="submission" date="2023-07" db="EMBL/GenBank/DDBJ databases">
        <authorList>
            <person name="Peeters C."/>
        </authorList>
    </citation>
    <scope>NUCLEOTIDE SEQUENCE [LARGE SCALE GENOMIC DNA]</scope>
    <source>
        <strain evidence="2 3">R-16034</strain>
    </source>
</reference>
<evidence type="ECO:0000259" key="1">
    <source>
        <dbReference type="Pfam" id="PF10592"/>
    </source>
</evidence>
<evidence type="ECO:0000313" key="2">
    <source>
        <dbReference type="EMBL" id="CAJ0744904.1"/>
    </source>
</evidence>
<organism evidence="2 3">
    <name type="scientific">Ralstonia edaphi</name>
    <dbReference type="NCBI Taxonomy" id="3058599"/>
    <lineage>
        <taxon>Bacteria</taxon>
        <taxon>Pseudomonadati</taxon>
        <taxon>Pseudomonadota</taxon>
        <taxon>Betaproteobacteria</taxon>
        <taxon>Burkholderiales</taxon>
        <taxon>Burkholderiaceae</taxon>
        <taxon>Ralstonia</taxon>
    </lineage>
</organism>
<sequence length="672" mass="76733">MAKNDSILIDGIIDDRLSRKIPSEKRDEVFEYFSIEQILKNWDLSADELKSGWVDGRGDGGIDAFHIFVNGHLLQEVEQFTWPKTSADLFVSVISCKHHETFKLATLDSMAASLLEIFDFSIKNEDLSLKYNSDLISQRNNLRFAYQKLASSLTKMQVDVVYASRGDTTDMGEEVTSRAEQIKKIISESFTKSGASFRFLGSAELIELYRKRPNYSLELKFIQELSRGETYVVLANLRDYFHFISDEEGSLRRYLFESNVRDFVGLNRVNEDIKITLDNADSPDFWWLNNGVTILATGASVIGDSIHMQDIQIVNGLQTTESIYRYFRGAPRQMEDRAVMVKVIVSKEDSVRDSIVRATNNQTSVEQISLHATDRIQRSIEEILYRHGIYYDRRKNFYANQGHSSGDIVSPLYLAAGYVALLLKLPYQATHLRQKHLRPQEAYDLVFSEKTPLEVYPIIVRVLRKADEFLESNRPARGGSAERFLKNNRYILSLSALARHFGTFSFSVNNFLHLDVDSINENAFKEIWDIRNDSIATGADWTNKQGISKFFKKIGEQFGIKDVLRIVNGADPLRAVQRKNVERGGKRMDIEFALKVKDLLPEQPWKPGMHKDLCSALNCTHTELFSAVEMLIDEGLVNRQTDGVVYDADGNVLMFDADRVDPNTLELRDAQP</sequence>
<comment type="caution">
    <text evidence="2">The sequence shown here is derived from an EMBL/GenBank/DDBJ whole genome shotgun (WGS) entry which is preliminary data.</text>
</comment>
<dbReference type="RefSeq" id="WP_316902496.1">
    <property type="nucleotide sequence ID" value="NZ_CATWHI010000013.1"/>
</dbReference>
<feature type="domain" description="Abortive phage infection protein C-terminal" evidence="1">
    <location>
        <begin position="256"/>
        <end position="435"/>
    </location>
</feature>
<evidence type="ECO:0000313" key="3">
    <source>
        <dbReference type="Proteomes" id="UP001189225"/>
    </source>
</evidence>
<keyword evidence="3" id="KW-1185">Reference proteome</keyword>
<protein>
    <recommendedName>
        <fullName evidence="1">Abortive phage infection protein C-terminal domain-containing protein</fullName>
    </recommendedName>
</protein>